<protein>
    <submittedName>
        <fullName evidence="1">Uncharacterized protein</fullName>
    </submittedName>
</protein>
<name>A0ABP0PQC8_9DINO</name>
<proteinExistence type="predicted"/>
<dbReference type="Proteomes" id="UP001642484">
    <property type="component" value="Unassembled WGS sequence"/>
</dbReference>
<evidence type="ECO:0000313" key="2">
    <source>
        <dbReference type="Proteomes" id="UP001642484"/>
    </source>
</evidence>
<organism evidence="1 2">
    <name type="scientific">Durusdinium trenchii</name>
    <dbReference type="NCBI Taxonomy" id="1381693"/>
    <lineage>
        <taxon>Eukaryota</taxon>
        <taxon>Sar</taxon>
        <taxon>Alveolata</taxon>
        <taxon>Dinophyceae</taxon>
        <taxon>Suessiales</taxon>
        <taxon>Symbiodiniaceae</taxon>
        <taxon>Durusdinium</taxon>
    </lineage>
</organism>
<gene>
    <name evidence="1" type="ORF">CCMP2556_LOCUS38057</name>
</gene>
<sequence>MNCMMQPDAPTPSQVADVSDVSASRTAGYAAHPLPLAPGIRQDHTQSFLSFRKSHLEKRKNDMPSRLDWLLSIIGGGDAEQLLYFVEANKQLCETTQPGETCAHCSARVTNNSRSRADDYQPANRCTICQRWHCEKHCNFVVTLSFATRVVKLPCCEKCYRTVASLLKSVKHMGRRWCLRRKGNLYIRLACAIDFGNPRCCQGCPAMAPGPK</sequence>
<keyword evidence="2" id="KW-1185">Reference proteome</keyword>
<dbReference type="EMBL" id="CAXAMN010023362">
    <property type="protein sequence ID" value="CAK9077209.1"/>
    <property type="molecule type" value="Genomic_DNA"/>
</dbReference>
<comment type="caution">
    <text evidence="1">The sequence shown here is derived from an EMBL/GenBank/DDBJ whole genome shotgun (WGS) entry which is preliminary data.</text>
</comment>
<accession>A0ABP0PQC8</accession>
<reference evidence="1 2" key="1">
    <citation type="submission" date="2024-02" db="EMBL/GenBank/DDBJ databases">
        <authorList>
            <person name="Chen Y."/>
            <person name="Shah S."/>
            <person name="Dougan E. K."/>
            <person name="Thang M."/>
            <person name="Chan C."/>
        </authorList>
    </citation>
    <scope>NUCLEOTIDE SEQUENCE [LARGE SCALE GENOMIC DNA]</scope>
</reference>
<evidence type="ECO:0000313" key="1">
    <source>
        <dbReference type="EMBL" id="CAK9077209.1"/>
    </source>
</evidence>